<dbReference type="AlphaFoldDB" id="A0AB37VVR8"/>
<name>A0AB37VVR8_ENTFC</name>
<gene>
    <name evidence="1" type="ORF">CYQ77_10365</name>
</gene>
<dbReference type="Proteomes" id="UP000289562">
    <property type="component" value="Unassembled WGS sequence"/>
</dbReference>
<sequence length="81" mass="9650">MDIAPFLRKAQKNKRGIERRSLKLTQKRKRINVSFILIGFVVEDDEGFGRLSVQKMFFHAHNSFHEKSVFKEQEIQTFPNR</sequence>
<comment type="caution">
    <text evidence="1">The sequence shown here is derived from an EMBL/GenBank/DDBJ whole genome shotgun (WGS) entry which is preliminary data.</text>
</comment>
<reference evidence="1 2" key="1">
    <citation type="submission" date="2017-12" db="EMBL/GenBank/DDBJ databases">
        <title>A pool of 800 enterococci isolated from chicken carcass rinse samples from New Zealand.</title>
        <authorList>
            <person name="Zhang J."/>
            <person name="Rogers L."/>
            <person name="Midwinter A."/>
            <person name="French N."/>
        </authorList>
    </citation>
    <scope>NUCLEOTIDE SEQUENCE [LARGE SCALE GENOMIC DNA]</scope>
    <source>
        <strain evidence="1 2">EN697</strain>
    </source>
</reference>
<organism evidence="1 2">
    <name type="scientific">Enterococcus faecium</name>
    <name type="common">Streptococcus faecium</name>
    <dbReference type="NCBI Taxonomy" id="1352"/>
    <lineage>
        <taxon>Bacteria</taxon>
        <taxon>Bacillati</taxon>
        <taxon>Bacillota</taxon>
        <taxon>Bacilli</taxon>
        <taxon>Lactobacillales</taxon>
        <taxon>Enterococcaceae</taxon>
        <taxon>Enterococcus</taxon>
    </lineage>
</organism>
<dbReference type="EMBL" id="PJVH01000036">
    <property type="protein sequence ID" value="RXU85908.1"/>
    <property type="molecule type" value="Genomic_DNA"/>
</dbReference>
<proteinExistence type="predicted"/>
<evidence type="ECO:0000313" key="2">
    <source>
        <dbReference type="Proteomes" id="UP000289562"/>
    </source>
</evidence>
<evidence type="ECO:0000313" key="1">
    <source>
        <dbReference type="EMBL" id="RXU85908.1"/>
    </source>
</evidence>
<protein>
    <submittedName>
        <fullName evidence="1">Uncharacterized protein</fullName>
    </submittedName>
</protein>
<accession>A0AB37VVR8</accession>